<keyword evidence="1" id="KW-0812">Transmembrane</keyword>
<evidence type="ECO:0000313" key="3">
    <source>
        <dbReference type="Proteomes" id="UP000550401"/>
    </source>
</evidence>
<evidence type="ECO:0000256" key="1">
    <source>
        <dbReference type="SAM" id="Phobius"/>
    </source>
</evidence>
<organism evidence="2 3">
    <name type="scientific">Dokdonella fugitiva</name>
    <dbReference type="NCBI Taxonomy" id="328517"/>
    <lineage>
        <taxon>Bacteria</taxon>
        <taxon>Pseudomonadati</taxon>
        <taxon>Pseudomonadota</taxon>
        <taxon>Gammaproteobacteria</taxon>
        <taxon>Lysobacterales</taxon>
        <taxon>Rhodanobacteraceae</taxon>
        <taxon>Dokdonella</taxon>
    </lineage>
</organism>
<reference evidence="2 3" key="1">
    <citation type="submission" date="2020-07" db="EMBL/GenBank/DDBJ databases">
        <title>Genomic Encyclopedia of Type Strains, Phase IV (KMG-V): Genome sequencing to study the core and pangenomes of soil and plant-associated prokaryotes.</title>
        <authorList>
            <person name="Whitman W."/>
        </authorList>
    </citation>
    <scope>NUCLEOTIDE SEQUENCE [LARGE SCALE GENOMIC DNA]</scope>
    <source>
        <strain evidence="2 3">RH2WT43</strain>
    </source>
</reference>
<sequence>MNDRRAERSHARWTWTIAGVLTVLLLVLWALGRGPGGAAACCAIPAIHAPSADADRNSGAAHAAKP</sequence>
<keyword evidence="3" id="KW-1185">Reference proteome</keyword>
<comment type="caution">
    <text evidence="2">The sequence shown here is derived from an EMBL/GenBank/DDBJ whole genome shotgun (WGS) entry which is preliminary data.</text>
</comment>
<name>A0A839F6J8_9GAMM</name>
<dbReference type="EMBL" id="JACGXL010000006">
    <property type="protein sequence ID" value="MBA8889168.1"/>
    <property type="molecule type" value="Genomic_DNA"/>
</dbReference>
<dbReference type="RefSeq" id="WP_182532217.1">
    <property type="nucleotide sequence ID" value="NZ_JACGXL010000006.1"/>
</dbReference>
<keyword evidence="1" id="KW-0472">Membrane</keyword>
<accession>A0A839F6J8</accession>
<protein>
    <submittedName>
        <fullName evidence="2">Uncharacterized protein</fullName>
    </submittedName>
</protein>
<proteinExistence type="predicted"/>
<gene>
    <name evidence="2" type="ORF">FHW12_003411</name>
</gene>
<dbReference type="AlphaFoldDB" id="A0A839F6J8"/>
<dbReference type="Proteomes" id="UP000550401">
    <property type="component" value="Unassembled WGS sequence"/>
</dbReference>
<feature type="transmembrane region" description="Helical" evidence="1">
    <location>
        <begin position="12"/>
        <end position="32"/>
    </location>
</feature>
<keyword evidence="1" id="KW-1133">Transmembrane helix</keyword>
<evidence type="ECO:0000313" key="2">
    <source>
        <dbReference type="EMBL" id="MBA8889168.1"/>
    </source>
</evidence>